<evidence type="ECO:0000256" key="1">
    <source>
        <dbReference type="SAM" id="Phobius"/>
    </source>
</evidence>
<dbReference type="AlphaFoldDB" id="A0A6C0E509"/>
<evidence type="ECO:0000313" key="2">
    <source>
        <dbReference type="EMBL" id="QHT23543.1"/>
    </source>
</evidence>
<organism evidence="2">
    <name type="scientific">viral metagenome</name>
    <dbReference type="NCBI Taxonomy" id="1070528"/>
    <lineage>
        <taxon>unclassified sequences</taxon>
        <taxon>metagenomes</taxon>
        <taxon>organismal metagenomes</taxon>
    </lineage>
</organism>
<keyword evidence="1" id="KW-1133">Transmembrane helix</keyword>
<accession>A0A6C0E509</accession>
<protein>
    <submittedName>
        <fullName evidence="2">Uncharacterized protein</fullName>
    </submittedName>
</protein>
<proteinExistence type="predicted"/>
<dbReference type="EMBL" id="MN739732">
    <property type="protein sequence ID" value="QHT23543.1"/>
    <property type="molecule type" value="Genomic_DNA"/>
</dbReference>
<sequence length="102" mass="12437">MYMFNDESEKEDDWGWFIPLEMDVTTTNKKVKHICKSLQTIVENEEYYDTSSKNKNTHVTLKPKLNFFRHLLMYGLFYNCLYLDYIYKCINPFSYYKEKPSN</sequence>
<reference evidence="2" key="1">
    <citation type="journal article" date="2020" name="Nature">
        <title>Giant virus diversity and host interactions through global metagenomics.</title>
        <authorList>
            <person name="Schulz F."/>
            <person name="Roux S."/>
            <person name="Paez-Espino D."/>
            <person name="Jungbluth S."/>
            <person name="Walsh D.A."/>
            <person name="Denef V.J."/>
            <person name="McMahon K.D."/>
            <person name="Konstantinidis K.T."/>
            <person name="Eloe-Fadrosh E.A."/>
            <person name="Kyrpides N.C."/>
            <person name="Woyke T."/>
        </authorList>
    </citation>
    <scope>NUCLEOTIDE SEQUENCE</scope>
    <source>
        <strain evidence="2">GVMAG-M-3300023179-116</strain>
    </source>
</reference>
<keyword evidence="1" id="KW-0812">Transmembrane</keyword>
<feature type="transmembrane region" description="Helical" evidence="1">
    <location>
        <begin position="67"/>
        <end position="87"/>
    </location>
</feature>
<keyword evidence="1" id="KW-0472">Membrane</keyword>
<name>A0A6C0E509_9ZZZZ</name>